<organism evidence="2 3">
    <name type="scientific">Xenopus laevis</name>
    <name type="common">African clawed frog</name>
    <dbReference type="NCBI Taxonomy" id="8355"/>
    <lineage>
        <taxon>Eukaryota</taxon>
        <taxon>Metazoa</taxon>
        <taxon>Chordata</taxon>
        <taxon>Craniata</taxon>
        <taxon>Vertebrata</taxon>
        <taxon>Euteleostomi</taxon>
        <taxon>Amphibia</taxon>
        <taxon>Batrachia</taxon>
        <taxon>Anura</taxon>
        <taxon>Pipoidea</taxon>
        <taxon>Pipidae</taxon>
        <taxon>Xenopodinae</taxon>
        <taxon>Xenopus</taxon>
        <taxon>Xenopus</taxon>
    </lineage>
</organism>
<dbReference type="KEGG" id="xla:108700812"/>
<feature type="region of interest" description="Disordered" evidence="1">
    <location>
        <begin position="167"/>
        <end position="208"/>
    </location>
</feature>
<evidence type="ECO:0000313" key="3">
    <source>
        <dbReference type="RefSeq" id="XP_018090271.1"/>
    </source>
</evidence>
<dbReference type="OMA" id="WAHEAPA"/>
<dbReference type="PaxDb" id="8355-A0A1L8ES56"/>
<protein>
    <submittedName>
        <fullName evidence="3">Uncharacterized protein LOC108700812</fullName>
    </submittedName>
</protein>
<evidence type="ECO:0000313" key="2">
    <source>
        <dbReference type="Proteomes" id="UP000186698"/>
    </source>
</evidence>
<sequence length="208" mass="23414">MDNLGSPTAGVWAHEAPADVYIETEDPNIDDDHDDDDDDEEACAMDHIDHCYTSENTDLCHVTLELKNKIRILQRIANNQKYRIQKMNQYIKELKVQNKETCRKQAACLPDLHRSDGAAGEKTYKRTLLPPRKLHGKCLSLPNSFRQETVAKGQSATEPAETRLLRSHTKRLIMEPEDGGTADCSANDQQKEQEGSSTTSPKHQQQGS</sequence>
<dbReference type="Bgee" id="108700812">
    <property type="expression patterns" value="Expressed in oocyte and 19 other cell types or tissues"/>
</dbReference>
<feature type="compositionally biased region" description="Polar residues" evidence="1">
    <location>
        <begin position="195"/>
        <end position="208"/>
    </location>
</feature>
<keyword evidence="2" id="KW-1185">Reference proteome</keyword>
<dbReference type="Proteomes" id="UP000186698">
    <property type="component" value="Chromosome 9_10L"/>
</dbReference>
<evidence type="ECO:0000256" key="1">
    <source>
        <dbReference type="SAM" id="MobiDB-lite"/>
    </source>
</evidence>
<gene>
    <name evidence="3" type="primary">LOC108700812</name>
</gene>
<proteinExistence type="predicted"/>
<dbReference type="OrthoDB" id="10431505at2759"/>
<dbReference type="AlphaFoldDB" id="A0A1L8ES56"/>
<accession>A0A1L8ES56</accession>
<dbReference type="GeneID" id="108700812"/>
<dbReference type="RefSeq" id="XP_018090271.1">
    <property type="nucleotide sequence ID" value="XM_018234782.2"/>
</dbReference>
<reference evidence="3" key="1">
    <citation type="submission" date="2025-08" db="UniProtKB">
        <authorList>
            <consortium name="RefSeq"/>
        </authorList>
    </citation>
    <scope>IDENTIFICATION</scope>
    <source>
        <strain evidence="3">J_2021</strain>
        <tissue evidence="3">Erythrocytes</tissue>
    </source>
</reference>
<name>A0A1L8ES56_XENLA</name>